<accession>A0A452GRN4</accession>
<reference evidence="3" key="1">
    <citation type="journal article" date="2017" name="PLoS ONE">
        <title>The Agassiz's desert tortoise genome provides a resource for the conservation of a threatened species.</title>
        <authorList>
            <person name="Tollis M."/>
            <person name="DeNardo D.F."/>
            <person name="Cornelius J.A."/>
            <person name="Dolby G.A."/>
            <person name="Edwards T."/>
            <person name="Henen B.T."/>
            <person name="Karl A.E."/>
            <person name="Murphy R.W."/>
            <person name="Kusumi K."/>
        </authorList>
    </citation>
    <scope>NUCLEOTIDE SEQUENCE [LARGE SCALE GENOMIC DNA]</scope>
</reference>
<reference evidence="2" key="2">
    <citation type="submission" date="2025-08" db="UniProtKB">
        <authorList>
            <consortium name="Ensembl"/>
        </authorList>
    </citation>
    <scope>IDENTIFICATION</scope>
</reference>
<reference evidence="2" key="3">
    <citation type="submission" date="2025-09" db="UniProtKB">
        <authorList>
            <consortium name="Ensembl"/>
        </authorList>
    </citation>
    <scope>IDENTIFICATION</scope>
</reference>
<feature type="domain" description="Paraneoplastic antigen Ma-like N-terminal" evidence="1">
    <location>
        <begin position="8"/>
        <end position="85"/>
    </location>
</feature>
<dbReference type="Ensembl" id="ENSGAGT00000005291.1">
    <property type="protein sequence ID" value="ENSGAGP00000004515.1"/>
    <property type="gene ID" value="ENSGAGG00000003735.1"/>
</dbReference>
<keyword evidence="3" id="KW-1185">Reference proteome</keyword>
<dbReference type="Proteomes" id="UP000291020">
    <property type="component" value="Unassembled WGS sequence"/>
</dbReference>
<proteinExistence type="predicted"/>
<protein>
    <recommendedName>
        <fullName evidence="1">Paraneoplastic antigen Ma-like N-terminal domain-containing protein</fullName>
    </recommendedName>
</protein>
<organism evidence="2 3">
    <name type="scientific">Gopherus agassizii</name>
    <name type="common">Agassiz's desert tortoise</name>
    <dbReference type="NCBI Taxonomy" id="38772"/>
    <lineage>
        <taxon>Eukaryota</taxon>
        <taxon>Metazoa</taxon>
        <taxon>Chordata</taxon>
        <taxon>Craniata</taxon>
        <taxon>Vertebrata</taxon>
        <taxon>Euteleostomi</taxon>
        <taxon>Archelosauria</taxon>
        <taxon>Testudinata</taxon>
        <taxon>Testudines</taxon>
        <taxon>Cryptodira</taxon>
        <taxon>Durocryptodira</taxon>
        <taxon>Testudinoidea</taxon>
        <taxon>Testudinidae</taxon>
        <taxon>Gopherus</taxon>
    </lineage>
</organism>
<dbReference type="Pfam" id="PF20846">
    <property type="entry name" value="PNMA_N"/>
    <property type="match status" value="1"/>
</dbReference>
<sequence>FKKKMERGLLEDLCQGARIPVTKAVLVAGFPEEMEPNGIEESLDAAEILGRVKVHTRIYNRKVQGMIALCTHSKEADLDKVPKEV</sequence>
<dbReference type="InterPro" id="IPR048271">
    <property type="entry name" value="PNMA_N"/>
</dbReference>
<evidence type="ECO:0000259" key="1">
    <source>
        <dbReference type="Pfam" id="PF20846"/>
    </source>
</evidence>
<evidence type="ECO:0000313" key="2">
    <source>
        <dbReference type="Ensembl" id="ENSGAGP00000004515.1"/>
    </source>
</evidence>
<dbReference type="AlphaFoldDB" id="A0A452GRN4"/>
<name>A0A452GRN4_9SAUR</name>
<evidence type="ECO:0000313" key="3">
    <source>
        <dbReference type="Proteomes" id="UP000291020"/>
    </source>
</evidence>